<dbReference type="Proteomes" id="UP000046395">
    <property type="component" value="Unassembled WGS sequence"/>
</dbReference>
<feature type="region of interest" description="Disordered" evidence="1">
    <location>
        <begin position="1"/>
        <end position="22"/>
    </location>
</feature>
<protein>
    <submittedName>
        <fullName evidence="3">Uncharacterized protein</fullName>
    </submittedName>
</protein>
<sequence>MGLRLRSASPLKLPPSDNLPRHSGAYSKLPLCVGKSNLRLPPATQLLQYERLPACSRTLQRRRVHALSRSFKPLLGFEWSLPIRNYRRAPKGLPAARHLSPLQLDLAENL</sequence>
<evidence type="ECO:0000313" key="3">
    <source>
        <dbReference type="WBParaSite" id="TMUE_3000014448.1"/>
    </source>
</evidence>
<dbReference type="AlphaFoldDB" id="A0A5S6R4U4"/>
<accession>A0A5S6R4U4</accession>
<evidence type="ECO:0000256" key="1">
    <source>
        <dbReference type="SAM" id="MobiDB-lite"/>
    </source>
</evidence>
<proteinExistence type="predicted"/>
<keyword evidence="2" id="KW-1185">Reference proteome</keyword>
<name>A0A5S6R4U4_TRIMR</name>
<organism evidence="2 3">
    <name type="scientific">Trichuris muris</name>
    <name type="common">Mouse whipworm</name>
    <dbReference type="NCBI Taxonomy" id="70415"/>
    <lineage>
        <taxon>Eukaryota</taxon>
        <taxon>Metazoa</taxon>
        <taxon>Ecdysozoa</taxon>
        <taxon>Nematoda</taxon>
        <taxon>Enoplea</taxon>
        <taxon>Dorylaimia</taxon>
        <taxon>Trichinellida</taxon>
        <taxon>Trichuridae</taxon>
        <taxon>Trichuris</taxon>
    </lineage>
</organism>
<dbReference type="WBParaSite" id="TMUE_3000014448.1">
    <property type="protein sequence ID" value="TMUE_3000014448.1"/>
    <property type="gene ID" value="WBGene00302212"/>
</dbReference>
<evidence type="ECO:0000313" key="2">
    <source>
        <dbReference type="Proteomes" id="UP000046395"/>
    </source>
</evidence>
<reference evidence="3" key="1">
    <citation type="submission" date="2019-12" db="UniProtKB">
        <authorList>
            <consortium name="WormBaseParasite"/>
        </authorList>
    </citation>
    <scope>IDENTIFICATION</scope>
</reference>